<dbReference type="EMBL" id="RYZZ01000007">
    <property type="protein sequence ID" value="RUQ30116.1"/>
    <property type="molecule type" value="Genomic_DNA"/>
</dbReference>
<dbReference type="InterPro" id="IPR036890">
    <property type="entry name" value="HATPase_C_sf"/>
</dbReference>
<keyword evidence="2" id="KW-1185">Reference proteome</keyword>
<dbReference type="AlphaFoldDB" id="A0A3S0W8S1"/>
<accession>A0A3S0W8S1</accession>
<dbReference type="Proteomes" id="UP000267430">
    <property type="component" value="Unassembled WGS sequence"/>
</dbReference>
<gene>
    <name evidence="1" type="ORF">ELQ35_07120</name>
</gene>
<comment type="caution">
    <text evidence="1">The sequence shown here is derived from an EMBL/GenBank/DDBJ whole genome shotgun (WGS) entry which is preliminary data.</text>
</comment>
<dbReference type="Gene3D" id="3.30.565.10">
    <property type="entry name" value="Histidine kinase-like ATPase, C-terminal domain"/>
    <property type="match status" value="1"/>
</dbReference>
<evidence type="ECO:0008006" key="3">
    <source>
        <dbReference type="Google" id="ProtNLM"/>
    </source>
</evidence>
<organism evidence="1 2">
    <name type="scientific">Peribacillus cavernae</name>
    <dbReference type="NCBI Taxonomy" id="1674310"/>
    <lineage>
        <taxon>Bacteria</taxon>
        <taxon>Bacillati</taxon>
        <taxon>Bacillota</taxon>
        <taxon>Bacilli</taxon>
        <taxon>Bacillales</taxon>
        <taxon>Bacillaceae</taxon>
        <taxon>Peribacillus</taxon>
    </lineage>
</organism>
<sequence length="49" mass="5385">MPSGGELSILTMDTSSNIIISISDKGVGMNEEQLKRLGEPYYSTKENHL</sequence>
<dbReference type="SUPFAM" id="SSF55874">
    <property type="entry name" value="ATPase domain of HSP90 chaperone/DNA topoisomerase II/histidine kinase"/>
    <property type="match status" value="1"/>
</dbReference>
<evidence type="ECO:0000313" key="2">
    <source>
        <dbReference type="Proteomes" id="UP000267430"/>
    </source>
</evidence>
<proteinExistence type="predicted"/>
<protein>
    <recommendedName>
        <fullName evidence="3">Histidine kinase/HSP90-like ATPase domain-containing protein</fullName>
    </recommendedName>
</protein>
<reference evidence="1 2" key="1">
    <citation type="submission" date="2018-12" db="EMBL/GenBank/DDBJ databases">
        <title>Bacillus chawlae sp. nov., Bacillus glennii sp. nov., and Bacillus saganii sp. nov. Isolated from the Vehicle Assembly Building at Kennedy Space Center where the Viking Spacecraft were Assembled.</title>
        <authorList>
            <person name="Seuylemezian A."/>
            <person name="Vaishampayan P."/>
        </authorList>
    </citation>
    <scope>NUCLEOTIDE SEQUENCE [LARGE SCALE GENOMIC DNA]</scope>
    <source>
        <strain evidence="1 2">L5</strain>
    </source>
</reference>
<name>A0A3S0W8S1_9BACI</name>
<evidence type="ECO:0000313" key="1">
    <source>
        <dbReference type="EMBL" id="RUQ30116.1"/>
    </source>
</evidence>